<protein>
    <recommendedName>
        <fullName evidence="2">LamG-like jellyroll fold domain-containing protein</fullName>
    </recommendedName>
</protein>
<organism evidence="1">
    <name type="scientific">marine sediment metagenome</name>
    <dbReference type="NCBI Taxonomy" id="412755"/>
    <lineage>
        <taxon>unclassified sequences</taxon>
        <taxon>metagenomes</taxon>
        <taxon>ecological metagenomes</taxon>
    </lineage>
</organism>
<reference evidence="1" key="1">
    <citation type="journal article" date="2015" name="Nature">
        <title>Complex archaea that bridge the gap between prokaryotes and eukaryotes.</title>
        <authorList>
            <person name="Spang A."/>
            <person name="Saw J.H."/>
            <person name="Jorgensen S.L."/>
            <person name="Zaremba-Niedzwiedzka K."/>
            <person name="Martijn J."/>
            <person name="Lind A.E."/>
            <person name="van Eijk R."/>
            <person name="Schleper C."/>
            <person name="Guy L."/>
            <person name="Ettema T.J."/>
        </authorList>
    </citation>
    <scope>NUCLEOTIDE SEQUENCE</scope>
</reference>
<evidence type="ECO:0000313" key="1">
    <source>
        <dbReference type="EMBL" id="KKM87088.1"/>
    </source>
</evidence>
<dbReference type="InterPro" id="IPR013320">
    <property type="entry name" value="ConA-like_dom_sf"/>
</dbReference>
<proteinExistence type="predicted"/>
<comment type="caution">
    <text evidence="1">The sequence shown here is derived from an EMBL/GenBank/DDBJ whole genome shotgun (WGS) entry which is preliminary data.</text>
</comment>
<gene>
    <name evidence="1" type="ORF">LCGC14_1272450</name>
</gene>
<dbReference type="AlphaFoldDB" id="A0A0F9KZI4"/>
<dbReference type="Gene3D" id="2.60.120.200">
    <property type="match status" value="1"/>
</dbReference>
<name>A0A0F9KZI4_9ZZZZ</name>
<accession>A0A0F9KZI4</accession>
<sequence>MSVLLDDSNLEYLKNSNASVSAAPLTLACWFKSDDLSVQKVLVSICNRVGDLDYFSLRAASTASGQIIRANARRDTTGSAISADQYSNNTWHHAGGVFQSTTARYAYLDGVPGNVEATNVTPAGISETGIGCLYRSNIVFYMSGRIAELGIWNINLSTEEMEALAKGVSPLLVRPKYLVAYYPLFKDNASSMWNDRVGGYHMAEDSTPAASPDHPYIIRPSAPINITYERNIMVKAHYYAARRRA</sequence>
<evidence type="ECO:0008006" key="2">
    <source>
        <dbReference type="Google" id="ProtNLM"/>
    </source>
</evidence>
<dbReference type="Pfam" id="PF13385">
    <property type="entry name" value="Laminin_G_3"/>
    <property type="match status" value="1"/>
</dbReference>
<dbReference type="EMBL" id="LAZR01007154">
    <property type="protein sequence ID" value="KKM87088.1"/>
    <property type="molecule type" value="Genomic_DNA"/>
</dbReference>
<dbReference type="SUPFAM" id="SSF49899">
    <property type="entry name" value="Concanavalin A-like lectins/glucanases"/>
    <property type="match status" value="1"/>
</dbReference>